<accession>A0A825GH77</accession>
<protein>
    <submittedName>
        <fullName evidence="1">Uncharacterized protein</fullName>
    </submittedName>
</protein>
<name>A0A825GH77_CAMCO</name>
<organism evidence="1 2">
    <name type="scientific">Campylobacter coli</name>
    <dbReference type="NCBI Taxonomy" id="195"/>
    <lineage>
        <taxon>Bacteria</taxon>
        <taxon>Pseudomonadati</taxon>
        <taxon>Campylobacterota</taxon>
        <taxon>Epsilonproteobacteria</taxon>
        <taxon>Campylobacterales</taxon>
        <taxon>Campylobacteraceae</taxon>
        <taxon>Campylobacter</taxon>
    </lineage>
</organism>
<evidence type="ECO:0000313" key="2">
    <source>
        <dbReference type="Proteomes" id="UP000557830"/>
    </source>
</evidence>
<gene>
    <name evidence="1" type="ORF">BU953_08370</name>
</gene>
<dbReference type="AlphaFoldDB" id="A0A825GH77"/>
<dbReference type="Proteomes" id="UP000557830">
    <property type="component" value="Unassembled WGS sequence"/>
</dbReference>
<sequence>MLEIITLGSIIAFANICYLINKDCIKYCEDEIKEISKLIKEAFEKTIEYKETKEDERNRLRLTAIISHIEALQYTRLIKENDLQKTIRIFATSINDYFDGGINDEDFIGFYKNTLKETYNMKASFKKYIKHIFIKKCICKNKQTAKICTY</sequence>
<comment type="caution">
    <text evidence="1">The sequence shown here is derived from an EMBL/GenBank/DDBJ whole genome shotgun (WGS) entry which is preliminary data.</text>
</comment>
<reference evidence="1 2" key="1">
    <citation type="submission" date="2018-05" db="EMBL/GenBank/DDBJ databases">
        <authorList>
            <consortium name="NARMS: The National Antimicrobial Resistance Monitoring System"/>
        </authorList>
    </citation>
    <scope>NUCLEOTIDE SEQUENCE [LARGE SCALE GENOMIC DNA]</scope>
    <source>
        <strain evidence="1 2">FSIS1609200</strain>
    </source>
</reference>
<proteinExistence type="predicted"/>
<dbReference type="EMBL" id="AABUYW010000019">
    <property type="protein sequence ID" value="EAJ1077609.1"/>
    <property type="molecule type" value="Genomic_DNA"/>
</dbReference>
<evidence type="ECO:0000313" key="1">
    <source>
        <dbReference type="EMBL" id="EAJ1077609.1"/>
    </source>
</evidence>